<dbReference type="EMBL" id="SRPW01001219">
    <property type="protein sequence ID" value="KAG6004543.1"/>
    <property type="molecule type" value="Genomic_DNA"/>
</dbReference>
<organism evidence="2 3">
    <name type="scientific">Claviceps pusilla</name>
    <dbReference type="NCBI Taxonomy" id="123648"/>
    <lineage>
        <taxon>Eukaryota</taxon>
        <taxon>Fungi</taxon>
        <taxon>Dikarya</taxon>
        <taxon>Ascomycota</taxon>
        <taxon>Pezizomycotina</taxon>
        <taxon>Sordariomycetes</taxon>
        <taxon>Hypocreomycetidae</taxon>
        <taxon>Hypocreales</taxon>
        <taxon>Clavicipitaceae</taxon>
        <taxon>Claviceps</taxon>
    </lineage>
</organism>
<dbReference type="AlphaFoldDB" id="A0A9P7NBF7"/>
<protein>
    <submittedName>
        <fullName evidence="2">Uncharacterized protein</fullName>
    </submittedName>
</protein>
<keyword evidence="3" id="KW-1185">Reference proteome</keyword>
<evidence type="ECO:0000313" key="3">
    <source>
        <dbReference type="Proteomes" id="UP000748025"/>
    </source>
</evidence>
<evidence type="ECO:0000313" key="2">
    <source>
        <dbReference type="EMBL" id="KAG6004543.1"/>
    </source>
</evidence>
<sequence length="272" mass="30832">MQYVFIPSPSSRLYCAFGPWSHSQDAKSRDRPGERRRQKEQNPHVSPIQDEVFENDFASHQQERNEHYLMDELLSSAAQYLSSSPRQTDTTSEVLSPFDDGIYPIWPLGFNLSGPSDSFQKTTADPLTQQNVHLGTTRLETCVYELSQDLPLIHANEESKTPEWSGRDYDAANKMLPKQNDDSTQIAGLNTRKCLAASDISPDPSARNTKPEDTVAEVEYLYEIGVKVGFLTKNEAFVEFLREMHRKYKKISRLNEMDNVDSASGSSSVRDD</sequence>
<feature type="compositionally biased region" description="Basic and acidic residues" evidence="1">
    <location>
        <begin position="24"/>
        <end position="42"/>
    </location>
</feature>
<proteinExistence type="predicted"/>
<accession>A0A9P7NBF7</accession>
<dbReference type="Proteomes" id="UP000748025">
    <property type="component" value="Unassembled WGS sequence"/>
</dbReference>
<feature type="region of interest" description="Disordered" evidence="1">
    <location>
        <begin position="18"/>
        <end position="50"/>
    </location>
</feature>
<reference evidence="2" key="1">
    <citation type="journal article" date="2020" name="bioRxiv">
        <title>Whole genome comparisons of ergot fungi reveals the divergence and evolution of species within the genus Claviceps are the result of varying mechanisms driving genome evolution and host range expansion.</title>
        <authorList>
            <person name="Wyka S.A."/>
            <person name="Mondo S.J."/>
            <person name="Liu M."/>
            <person name="Dettman J."/>
            <person name="Nalam V."/>
            <person name="Broders K.D."/>
        </authorList>
    </citation>
    <scope>NUCLEOTIDE SEQUENCE</scope>
    <source>
        <strain evidence="2">CCC 602</strain>
    </source>
</reference>
<evidence type="ECO:0000256" key="1">
    <source>
        <dbReference type="SAM" id="MobiDB-lite"/>
    </source>
</evidence>
<comment type="caution">
    <text evidence="2">The sequence shown here is derived from an EMBL/GenBank/DDBJ whole genome shotgun (WGS) entry which is preliminary data.</text>
</comment>
<dbReference type="OrthoDB" id="10533083at2759"/>
<gene>
    <name evidence="2" type="ORF">E4U43_000715</name>
</gene>
<name>A0A9P7NBF7_9HYPO</name>